<dbReference type="Pfam" id="PF03133">
    <property type="entry name" value="TTL"/>
    <property type="match status" value="1"/>
</dbReference>
<reference evidence="5" key="3">
    <citation type="submission" date="2025-09" db="UniProtKB">
        <authorList>
            <consortium name="Ensembl"/>
        </authorList>
    </citation>
    <scope>IDENTIFICATION</scope>
</reference>
<dbReference type="PROSITE" id="PS51221">
    <property type="entry name" value="TTL"/>
    <property type="match status" value="1"/>
</dbReference>
<dbReference type="Proteomes" id="UP000007303">
    <property type="component" value="Unassembled WGS sequence"/>
</dbReference>
<dbReference type="OMA" id="CDIYWHS"/>
<organism evidence="5 6">
    <name type="scientific">Tetraodon nigroviridis</name>
    <name type="common">Spotted green pufferfish</name>
    <name type="synonym">Chelonodon nigroviridis</name>
    <dbReference type="NCBI Taxonomy" id="99883"/>
    <lineage>
        <taxon>Eukaryota</taxon>
        <taxon>Metazoa</taxon>
        <taxon>Chordata</taxon>
        <taxon>Craniata</taxon>
        <taxon>Vertebrata</taxon>
        <taxon>Euteleostomi</taxon>
        <taxon>Actinopterygii</taxon>
        <taxon>Neopterygii</taxon>
        <taxon>Teleostei</taxon>
        <taxon>Neoteleostei</taxon>
        <taxon>Acanthomorphata</taxon>
        <taxon>Eupercaria</taxon>
        <taxon>Tetraodontiformes</taxon>
        <taxon>Tetradontoidea</taxon>
        <taxon>Tetraodontidae</taxon>
        <taxon>Tetraodon</taxon>
    </lineage>
</organism>
<dbReference type="PANTHER" id="PTHR12241:SF154">
    <property type="entry name" value="TUBULIN POLYGLUTAMYLASE TTLL11"/>
    <property type="match status" value="1"/>
</dbReference>
<dbReference type="GeneTree" id="ENSGT00940000156689"/>
<dbReference type="GO" id="GO:0015631">
    <property type="term" value="F:tubulin binding"/>
    <property type="evidence" value="ECO:0007669"/>
    <property type="project" value="TreeGrafter"/>
</dbReference>
<dbReference type="GO" id="GO:0036064">
    <property type="term" value="C:ciliary basal body"/>
    <property type="evidence" value="ECO:0007669"/>
    <property type="project" value="TreeGrafter"/>
</dbReference>
<evidence type="ECO:0000313" key="6">
    <source>
        <dbReference type="Proteomes" id="UP000007303"/>
    </source>
</evidence>
<reference evidence="6" key="1">
    <citation type="journal article" date="2004" name="Nature">
        <title>Genome duplication in the teleost fish Tetraodon nigroviridis reveals the early vertebrate proto-karyotype.</title>
        <authorList>
            <person name="Jaillon O."/>
            <person name="Aury J.-M."/>
            <person name="Brunet F."/>
            <person name="Petit J.-L."/>
            <person name="Stange-Thomann N."/>
            <person name="Mauceli E."/>
            <person name="Bouneau L."/>
            <person name="Fischer C."/>
            <person name="Ozouf-Costaz C."/>
            <person name="Bernot A."/>
            <person name="Nicaud S."/>
            <person name="Jaffe D."/>
            <person name="Fisher S."/>
            <person name="Lutfalla G."/>
            <person name="Dossat C."/>
            <person name="Segurens B."/>
            <person name="Dasilva C."/>
            <person name="Salanoubat M."/>
            <person name="Levy M."/>
            <person name="Boudet N."/>
            <person name="Castellano S."/>
            <person name="Anthouard V."/>
            <person name="Jubin C."/>
            <person name="Castelli V."/>
            <person name="Katinka M."/>
            <person name="Vacherie B."/>
            <person name="Biemont C."/>
            <person name="Skalli Z."/>
            <person name="Cattolico L."/>
            <person name="Poulain J."/>
            <person name="De Berardinis V."/>
            <person name="Cruaud C."/>
            <person name="Duprat S."/>
            <person name="Brottier P."/>
            <person name="Coutanceau J.-P."/>
            <person name="Gouzy J."/>
            <person name="Parra G."/>
            <person name="Lardier G."/>
            <person name="Chapple C."/>
            <person name="McKernan K.J."/>
            <person name="McEwan P."/>
            <person name="Bosak S."/>
            <person name="Kellis M."/>
            <person name="Volff J.-N."/>
            <person name="Guigo R."/>
            <person name="Zody M.C."/>
            <person name="Mesirov J."/>
            <person name="Lindblad-Toh K."/>
            <person name="Birren B."/>
            <person name="Nusbaum C."/>
            <person name="Kahn D."/>
            <person name="Robinson-Rechavi M."/>
            <person name="Laudet V."/>
            <person name="Schachter V."/>
            <person name="Quetier F."/>
            <person name="Saurin W."/>
            <person name="Scarpelli C."/>
            <person name="Wincker P."/>
            <person name="Lander E.S."/>
            <person name="Weissenbach J."/>
            <person name="Roest Crollius H."/>
        </authorList>
    </citation>
    <scope>NUCLEOTIDE SEQUENCE [LARGE SCALE GENOMIC DNA]</scope>
</reference>
<evidence type="ECO:0000313" key="5">
    <source>
        <dbReference type="Ensembl" id="ENSTNIP00000016448.1"/>
    </source>
</evidence>
<evidence type="ECO:0000256" key="1">
    <source>
        <dbReference type="ARBA" id="ARBA00022598"/>
    </source>
</evidence>
<dbReference type="GO" id="GO:0070740">
    <property type="term" value="F:tubulin-glutamic acid ligase activity"/>
    <property type="evidence" value="ECO:0007669"/>
    <property type="project" value="TreeGrafter"/>
</dbReference>
<feature type="region of interest" description="Disordered" evidence="4">
    <location>
        <begin position="1"/>
        <end position="93"/>
    </location>
</feature>
<dbReference type="HOGENOM" id="CLU_010131_6_0_1"/>
<dbReference type="InterPro" id="IPR004344">
    <property type="entry name" value="TTL/TTLL_fam"/>
</dbReference>
<feature type="region of interest" description="Disordered" evidence="4">
    <location>
        <begin position="500"/>
        <end position="528"/>
    </location>
</feature>
<dbReference type="AlphaFoldDB" id="H3D7F7"/>
<sequence>MTDHYAQVSVKLGQVKSFGNDAEKEGVHPGEQVPASPVSPDPPGVATAGSDATDISTHPRTTRPRQETDERDPCGNLERSFHGSEDSDHLTKNFSNLTGGVKIQKGTTETNGNFVQPPANLQEAHGEDAMRPAKKRRPVTVDSAKAKTSLEALKLSIKQLKWREVPLGRRAACDIYWHGVSFHDNDHIVSGQVNKFPAWSRLLRKVNTSRAVRTMQELFPEEYDFYPRSWILPEEYQLFCAQIRVAKEKDPTLSPTFIVKPDGGSQGDGIYLIRDPSELKATAGPQARQGVVQEYVHKPLLIDKLKFDIRLYVLMKSLEPLEIYIAKEGLTRFCTEPYQEPSQKNLSHVFMHLTNYSLNVHSGNFVHSESQSTGSKRSLSSVLYRLAAKGVDVRKVWSDIIALVIKTLIAVVPELKVHYHAEIPPGKPGPSCFQILGFDILLMKNLKPVLLEVNSNPSMRIEHEQEVAPGVFKYVPSPVDKEVKVGVIRDTLRLVDPGHKKASMLRPGGPEHSEEIPTESETQEGGADEGALPSLCLKQVYPKYAKQFSHLRLVERVAGLFIRFLGVKGNMRLGPTAFRTFIRSCKLSNSSFTMAAADILYIDITRRWCGADAREAGMGLQAFVEAFFFLAARRFKSLAPRAQAAALLELCEAQLEAQAGSEDRR</sequence>
<keyword evidence="3" id="KW-0067">ATP-binding</keyword>
<dbReference type="PANTHER" id="PTHR12241">
    <property type="entry name" value="TUBULIN POLYGLUTAMYLASE"/>
    <property type="match status" value="1"/>
</dbReference>
<dbReference type="InParanoid" id="H3D7F7"/>
<protein>
    <submittedName>
        <fullName evidence="5">Tubulin tyrosine ligase-like family, member 11</fullName>
    </submittedName>
</protein>
<keyword evidence="6" id="KW-1185">Reference proteome</keyword>
<proteinExistence type="predicted"/>
<keyword evidence="1" id="KW-0436">Ligase</keyword>
<name>H3D7F7_TETNG</name>
<dbReference type="GO" id="GO:0000226">
    <property type="term" value="P:microtubule cytoskeleton organization"/>
    <property type="evidence" value="ECO:0007669"/>
    <property type="project" value="TreeGrafter"/>
</dbReference>
<dbReference type="Gene3D" id="3.30.470.20">
    <property type="entry name" value="ATP-grasp fold, B domain"/>
    <property type="match status" value="1"/>
</dbReference>
<evidence type="ECO:0000256" key="2">
    <source>
        <dbReference type="ARBA" id="ARBA00022741"/>
    </source>
</evidence>
<feature type="region of interest" description="Disordered" evidence="4">
    <location>
        <begin position="123"/>
        <end position="143"/>
    </location>
</feature>
<evidence type="ECO:0000256" key="3">
    <source>
        <dbReference type="ARBA" id="ARBA00022840"/>
    </source>
</evidence>
<dbReference type="GO" id="GO:0005524">
    <property type="term" value="F:ATP binding"/>
    <property type="evidence" value="ECO:0007669"/>
    <property type="project" value="UniProtKB-KW"/>
</dbReference>
<dbReference type="SUPFAM" id="SSF56059">
    <property type="entry name" value="Glutathione synthetase ATP-binding domain-like"/>
    <property type="match status" value="1"/>
</dbReference>
<keyword evidence="2" id="KW-0547">Nucleotide-binding</keyword>
<accession>H3D7F7</accession>
<dbReference type="Ensembl" id="ENSTNIT00000016661.1">
    <property type="protein sequence ID" value="ENSTNIP00000016448.1"/>
    <property type="gene ID" value="ENSTNIG00000013453.1"/>
</dbReference>
<dbReference type="STRING" id="99883.ENSTNIP00000016448"/>
<evidence type="ECO:0000256" key="4">
    <source>
        <dbReference type="SAM" id="MobiDB-lite"/>
    </source>
</evidence>
<feature type="compositionally biased region" description="Basic and acidic residues" evidence="4">
    <location>
        <begin position="64"/>
        <end position="91"/>
    </location>
</feature>
<reference evidence="5" key="2">
    <citation type="submission" date="2025-08" db="UniProtKB">
        <authorList>
            <consortium name="Ensembl"/>
        </authorList>
    </citation>
    <scope>IDENTIFICATION</scope>
</reference>